<name>A0A371CPZ4_9APHY</name>
<dbReference type="Proteomes" id="UP000256964">
    <property type="component" value="Unassembled WGS sequence"/>
</dbReference>
<evidence type="ECO:0000256" key="1">
    <source>
        <dbReference type="SAM" id="MobiDB-lite"/>
    </source>
</evidence>
<dbReference type="AlphaFoldDB" id="A0A371CPZ4"/>
<accession>A0A371CPZ4</accession>
<feature type="compositionally biased region" description="Polar residues" evidence="1">
    <location>
        <begin position="61"/>
        <end position="74"/>
    </location>
</feature>
<sequence>MGGNRFLFPFLYAPASPWAVNAAVAPKFLSMTGVHLIKGLSLTVVRDRIESTQESRGRRLSGTSKDTLTRSQGH</sequence>
<protein>
    <submittedName>
        <fullName evidence="2">Uncharacterized protein</fullName>
    </submittedName>
</protein>
<evidence type="ECO:0000313" key="2">
    <source>
        <dbReference type="EMBL" id="RDX42356.1"/>
    </source>
</evidence>
<reference evidence="2 3" key="1">
    <citation type="journal article" date="2018" name="Biotechnol. Biofuels">
        <title>Integrative visual omics of the white-rot fungus Polyporus brumalis exposes the biotechnological potential of its oxidative enzymes for delignifying raw plant biomass.</title>
        <authorList>
            <person name="Miyauchi S."/>
            <person name="Rancon A."/>
            <person name="Drula E."/>
            <person name="Hage H."/>
            <person name="Chaduli D."/>
            <person name="Favel A."/>
            <person name="Grisel S."/>
            <person name="Henrissat B."/>
            <person name="Herpoel-Gimbert I."/>
            <person name="Ruiz-Duenas F.J."/>
            <person name="Chevret D."/>
            <person name="Hainaut M."/>
            <person name="Lin J."/>
            <person name="Wang M."/>
            <person name="Pangilinan J."/>
            <person name="Lipzen A."/>
            <person name="Lesage-Meessen L."/>
            <person name="Navarro D."/>
            <person name="Riley R."/>
            <person name="Grigoriev I.V."/>
            <person name="Zhou S."/>
            <person name="Raouche S."/>
            <person name="Rosso M.N."/>
        </authorList>
    </citation>
    <scope>NUCLEOTIDE SEQUENCE [LARGE SCALE GENOMIC DNA]</scope>
    <source>
        <strain evidence="2 3">BRFM 1820</strain>
    </source>
</reference>
<evidence type="ECO:0000313" key="3">
    <source>
        <dbReference type="Proteomes" id="UP000256964"/>
    </source>
</evidence>
<gene>
    <name evidence="2" type="ORF">OH76DRAFT_109322</name>
</gene>
<proteinExistence type="predicted"/>
<feature type="region of interest" description="Disordered" evidence="1">
    <location>
        <begin position="50"/>
        <end position="74"/>
    </location>
</feature>
<dbReference type="EMBL" id="KZ857486">
    <property type="protein sequence ID" value="RDX42356.1"/>
    <property type="molecule type" value="Genomic_DNA"/>
</dbReference>
<keyword evidence="3" id="KW-1185">Reference proteome</keyword>
<organism evidence="2 3">
    <name type="scientific">Lentinus brumalis</name>
    <dbReference type="NCBI Taxonomy" id="2498619"/>
    <lineage>
        <taxon>Eukaryota</taxon>
        <taxon>Fungi</taxon>
        <taxon>Dikarya</taxon>
        <taxon>Basidiomycota</taxon>
        <taxon>Agaricomycotina</taxon>
        <taxon>Agaricomycetes</taxon>
        <taxon>Polyporales</taxon>
        <taxon>Polyporaceae</taxon>
        <taxon>Lentinus</taxon>
    </lineage>
</organism>